<dbReference type="Proteomes" id="UP001165060">
    <property type="component" value="Unassembled WGS sequence"/>
</dbReference>
<dbReference type="EMBL" id="BRYB01003258">
    <property type="protein sequence ID" value="GMI33618.1"/>
    <property type="molecule type" value="Genomic_DNA"/>
</dbReference>
<organism evidence="2 3">
    <name type="scientific">Tetraparma gracilis</name>
    <dbReference type="NCBI Taxonomy" id="2962635"/>
    <lineage>
        <taxon>Eukaryota</taxon>
        <taxon>Sar</taxon>
        <taxon>Stramenopiles</taxon>
        <taxon>Ochrophyta</taxon>
        <taxon>Bolidophyceae</taxon>
        <taxon>Parmales</taxon>
        <taxon>Triparmaceae</taxon>
        <taxon>Tetraparma</taxon>
    </lineage>
</organism>
<gene>
    <name evidence="2" type="ORF">TeGR_g8627</name>
</gene>
<evidence type="ECO:0000256" key="1">
    <source>
        <dbReference type="SAM" id="MobiDB-lite"/>
    </source>
</evidence>
<feature type="compositionally biased region" description="Pro residues" evidence="1">
    <location>
        <begin position="7"/>
        <end position="17"/>
    </location>
</feature>
<name>A0ABQ6MVK8_9STRA</name>
<comment type="caution">
    <text evidence="2">The sequence shown here is derived from an EMBL/GenBank/DDBJ whole genome shotgun (WGS) entry which is preliminary data.</text>
</comment>
<feature type="region of interest" description="Disordered" evidence="1">
    <location>
        <begin position="1"/>
        <end position="36"/>
    </location>
</feature>
<evidence type="ECO:0000313" key="3">
    <source>
        <dbReference type="Proteomes" id="UP001165060"/>
    </source>
</evidence>
<reference evidence="2 3" key="1">
    <citation type="journal article" date="2023" name="Commun. Biol.">
        <title>Genome analysis of Parmales, the sister group of diatoms, reveals the evolutionary specialization of diatoms from phago-mixotrophs to photoautotrophs.</title>
        <authorList>
            <person name="Ban H."/>
            <person name="Sato S."/>
            <person name="Yoshikawa S."/>
            <person name="Yamada K."/>
            <person name="Nakamura Y."/>
            <person name="Ichinomiya M."/>
            <person name="Sato N."/>
            <person name="Blanc-Mathieu R."/>
            <person name="Endo H."/>
            <person name="Kuwata A."/>
            <person name="Ogata H."/>
        </authorList>
    </citation>
    <scope>NUCLEOTIDE SEQUENCE [LARGE SCALE GENOMIC DNA]</scope>
</reference>
<dbReference type="PANTHER" id="PTHR39474:SF1">
    <property type="entry name" value="FUNGAL SPECIFIC TRANSCRIPTION FACTOR"/>
    <property type="match status" value="1"/>
</dbReference>
<dbReference type="PANTHER" id="PTHR39474">
    <property type="entry name" value="UNNAMED PRODUCT"/>
    <property type="match status" value="1"/>
</dbReference>
<evidence type="ECO:0000313" key="2">
    <source>
        <dbReference type="EMBL" id="GMI33618.1"/>
    </source>
</evidence>
<keyword evidence="3" id="KW-1185">Reference proteome</keyword>
<proteinExistence type="predicted"/>
<protein>
    <submittedName>
        <fullName evidence="2">Uncharacterized protein</fullName>
    </submittedName>
</protein>
<accession>A0ABQ6MVK8</accession>
<sequence>MSGETPPSDPPSDPPLALPEHASTSHSGPPPRSLALGSTLDLAELGPIIISSDGTTKRISNWDAMSAAEQEKAWGRIAERNKRRLEALRAEGKGLDIEQK</sequence>